<proteinExistence type="predicted"/>
<evidence type="ECO:0000313" key="1">
    <source>
        <dbReference type="EMBL" id="CAG8601428.1"/>
    </source>
</evidence>
<accession>A0A9N9CGZ4</accession>
<protein>
    <submittedName>
        <fullName evidence="1">4223_t:CDS:1</fullName>
    </submittedName>
</protein>
<dbReference type="OrthoDB" id="2435632at2759"/>
<dbReference type="Proteomes" id="UP000789508">
    <property type="component" value="Unassembled WGS sequence"/>
</dbReference>
<evidence type="ECO:0000313" key="2">
    <source>
        <dbReference type="Proteomes" id="UP000789508"/>
    </source>
</evidence>
<dbReference type="EMBL" id="CAJVPS010004253">
    <property type="protein sequence ID" value="CAG8601428.1"/>
    <property type="molecule type" value="Genomic_DNA"/>
</dbReference>
<sequence>MEVQLTKNDVQITFASSLEAKAHTNNDNQSPAFKYNPLKYNLVDENQEDTIIAVQENVVNVEEGAVPKLSPEELVIYNSLKVAEKVTFLKTLLKL</sequence>
<name>A0A9N9CGZ4_9GLOM</name>
<comment type="caution">
    <text evidence="1">The sequence shown here is derived from an EMBL/GenBank/DDBJ whole genome shotgun (WGS) entry which is preliminary data.</text>
</comment>
<gene>
    <name evidence="1" type="ORF">ALEPTO_LOCUS8164</name>
</gene>
<organism evidence="1 2">
    <name type="scientific">Ambispora leptoticha</name>
    <dbReference type="NCBI Taxonomy" id="144679"/>
    <lineage>
        <taxon>Eukaryota</taxon>
        <taxon>Fungi</taxon>
        <taxon>Fungi incertae sedis</taxon>
        <taxon>Mucoromycota</taxon>
        <taxon>Glomeromycotina</taxon>
        <taxon>Glomeromycetes</taxon>
        <taxon>Archaeosporales</taxon>
        <taxon>Ambisporaceae</taxon>
        <taxon>Ambispora</taxon>
    </lineage>
</organism>
<dbReference type="AlphaFoldDB" id="A0A9N9CGZ4"/>
<reference evidence="1" key="1">
    <citation type="submission" date="2021-06" db="EMBL/GenBank/DDBJ databases">
        <authorList>
            <person name="Kallberg Y."/>
            <person name="Tangrot J."/>
            <person name="Rosling A."/>
        </authorList>
    </citation>
    <scope>NUCLEOTIDE SEQUENCE</scope>
    <source>
        <strain evidence="1">FL130A</strain>
    </source>
</reference>
<keyword evidence="2" id="KW-1185">Reference proteome</keyword>